<dbReference type="Proteomes" id="UP000265520">
    <property type="component" value="Unassembled WGS sequence"/>
</dbReference>
<evidence type="ECO:0000313" key="1">
    <source>
        <dbReference type="EMBL" id="MCI21624.1"/>
    </source>
</evidence>
<evidence type="ECO:0000313" key="2">
    <source>
        <dbReference type="Proteomes" id="UP000265520"/>
    </source>
</evidence>
<organism evidence="1 2">
    <name type="scientific">Trifolium medium</name>
    <dbReference type="NCBI Taxonomy" id="97028"/>
    <lineage>
        <taxon>Eukaryota</taxon>
        <taxon>Viridiplantae</taxon>
        <taxon>Streptophyta</taxon>
        <taxon>Embryophyta</taxon>
        <taxon>Tracheophyta</taxon>
        <taxon>Spermatophyta</taxon>
        <taxon>Magnoliopsida</taxon>
        <taxon>eudicotyledons</taxon>
        <taxon>Gunneridae</taxon>
        <taxon>Pentapetalae</taxon>
        <taxon>rosids</taxon>
        <taxon>fabids</taxon>
        <taxon>Fabales</taxon>
        <taxon>Fabaceae</taxon>
        <taxon>Papilionoideae</taxon>
        <taxon>50 kb inversion clade</taxon>
        <taxon>NPAAA clade</taxon>
        <taxon>Hologalegina</taxon>
        <taxon>IRL clade</taxon>
        <taxon>Trifolieae</taxon>
        <taxon>Trifolium</taxon>
    </lineage>
</organism>
<name>A0A392QBW1_9FABA</name>
<protein>
    <submittedName>
        <fullName evidence="1">Uncharacterized protein</fullName>
    </submittedName>
</protein>
<comment type="caution">
    <text evidence="1">The sequence shown here is derived from an EMBL/GenBank/DDBJ whole genome shotgun (WGS) entry which is preliminary data.</text>
</comment>
<proteinExistence type="predicted"/>
<accession>A0A392QBW1</accession>
<feature type="non-terminal residue" evidence="1">
    <location>
        <position position="86"/>
    </location>
</feature>
<keyword evidence="2" id="KW-1185">Reference proteome</keyword>
<sequence>AVSGRNLVAVQVLDSLLLDRVGYFFRKCLVYQVVLVASRKALPVRLESDAIFASRALVLSLALARDPISLWGRLDYRGFMIQFLSS</sequence>
<reference evidence="1 2" key="1">
    <citation type="journal article" date="2018" name="Front. Plant Sci.">
        <title>Red Clover (Trifolium pratense) and Zigzag Clover (T. medium) - A Picture of Genomic Similarities and Differences.</title>
        <authorList>
            <person name="Dluhosova J."/>
            <person name="Istvanek J."/>
            <person name="Nedelnik J."/>
            <person name="Repkova J."/>
        </authorList>
    </citation>
    <scope>NUCLEOTIDE SEQUENCE [LARGE SCALE GENOMIC DNA]</scope>
    <source>
        <strain evidence="2">cv. 10/8</strain>
        <tissue evidence="1">Leaf</tissue>
    </source>
</reference>
<dbReference type="EMBL" id="LXQA010125916">
    <property type="protein sequence ID" value="MCI21624.1"/>
    <property type="molecule type" value="Genomic_DNA"/>
</dbReference>
<dbReference type="AlphaFoldDB" id="A0A392QBW1"/>
<feature type="non-terminal residue" evidence="1">
    <location>
        <position position="1"/>
    </location>
</feature>